<proteinExistence type="predicted"/>
<gene>
    <name evidence="1" type="ORF">PDMSB3_0947</name>
</gene>
<protein>
    <submittedName>
        <fullName evidence="1">Uncharacterized protein</fullName>
    </submittedName>
</protein>
<accession>A0A5Q4YVP8</accession>
<dbReference type="Proteomes" id="UP000325811">
    <property type="component" value="Chromosome II"/>
</dbReference>
<organism evidence="1 2">
    <name type="scientific">Paraburkholderia dioscoreae</name>
    <dbReference type="NCBI Taxonomy" id="2604047"/>
    <lineage>
        <taxon>Bacteria</taxon>
        <taxon>Pseudomonadati</taxon>
        <taxon>Pseudomonadota</taxon>
        <taxon>Betaproteobacteria</taxon>
        <taxon>Burkholderiales</taxon>
        <taxon>Burkholderiaceae</taxon>
        <taxon>Paraburkholderia</taxon>
    </lineage>
</organism>
<evidence type="ECO:0000313" key="1">
    <source>
        <dbReference type="EMBL" id="VVD32245.1"/>
    </source>
</evidence>
<dbReference type="KEGG" id="pdio:PDMSB3_0947.1"/>
<sequence>MGLSVPFCRGSCQQEIAIHADGYTNHVTCISPPGHVAKLIEQAAATSSKQ</sequence>
<dbReference type="AlphaFoldDB" id="A0A5Q4YVP8"/>
<keyword evidence="2" id="KW-1185">Reference proteome</keyword>
<reference evidence="1 2" key="1">
    <citation type="submission" date="2019-08" db="EMBL/GenBank/DDBJ databases">
        <authorList>
            <person name="Herpell B J."/>
        </authorList>
    </citation>
    <scope>NUCLEOTIDE SEQUENCE [LARGE SCALE GENOMIC DNA]</scope>
    <source>
        <strain evidence="2">Msb3</strain>
    </source>
</reference>
<evidence type="ECO:0000313" key="2">
    <source>
        <dbReference type="Proteomes" id="UP000325811"/>
    </source>
</evidence>
<name>A0A5Q4YVP8_9BURK</name>
<dbReference type="EMBL" id="LR699554">
    <property type="protein sequence ID" value="VVD32245.1"/>
    <property type="molecule type" value="Genomic_DNA"/>
</dbReference>